<dbReference type="GO" id="GO:0015074">
    <property type="term" value="P:DNA integration"/>
    <property type="evidence" value="ECO:0007669"/>
    <property type="project" value="InterPro"/>
</dbReference>
<evidence type="ECO:0000256" key="1">
    <source>
        <dbReference type="ARBA" id="ARBA00023172"/>
    </source>
</evidence>
<keyword evidence="1" id="KW-0233">DNA recombination</keyword>
<feature type="non-terminal residue" evidence="3">
    <location>
        <position position="81"/>
    </location>
</feature>
<name>A0A354YW68_9FIRM</name>
<proteinExistence type="predicted"/>
<dbReference type="Proteomes" id="UP000263273">
    <property type="component" value="Unassembled WGS sequence"/>
</dbReference>
<dbReference type="PROSITE" id="PS51898">
    <property type="entry name" value="TYR_RECOMBINASE"/>
    <property type="match status" value="1"/>
</dbReference>
<dbReference type="EMBL" id="DNZF01000147">
    <property type="protein sequence ID" value="HBK53593.1"/>
    <property type="molecule type" value="Genomic_DNA"/>
</dbReference>
<dbReference type="Pfam" id="PF00589">
    <property type="entry name" value="Phage_integrase"/>
    <property type="match status" value="1"/>
</dbReference>
<feature type="domain" description="Tyr recombinase" evidence="2">
    <location>
        <begin position="1"/>
        <end position="48"/>
    </location>
</feature>
<evidence type="ECO:0000313" key="4">
    <source>
        <dbReference type="Proteomes" id="UP000263273"/>
    </source>
</evidence>
<protein>
    <recommendedName>
        <fullName evidence="2">Tyr recombinase domain-containing protein</fullName>
    </recommendedName>
</protein>
<dbReference type="AlphaFoldDB" id="A0A354YW68"/>
<dbReference type="GO" id="GO:0006310">
    <property type="term" value="P:DNA recombination"/>
    <property type="evidence" value="ECO:0007669"/>
    <property type="project" value="UniProtKB-KW"/>
</dbReference>
<gene>
    <name evidence="3" type="ORF">DDZ44_06635</name>
</gene>
<dbReference type="SUPFAM" id="SSF56349">
    <property type="entry name" value="DNA breaking-rejoining enzymes"/>
    <property type="match status" value="1"/>
</dbReference>
<dbReference type="InterPro" id="IPR011010">
    <property type="entry name" value="DNA_brk_join_enz"/>
</dbReference>
<dbReference type="GO" id="GO:0003677">
    <property type="term" value="F:DNA binding"/>
    <property type="evidence" value="ECO:0007669"/>
    <property type="project" value="InterPro"/>
</dbReference>
<dbReference type="Gene3D" id="1.10.443.10">
    <property type="entry name" value="Intergrase catalytic core"/>
    <property type="match status" value="1"/>
</dbReference>
<comment type="caution">
    <text evidence="3">The sequence shown here is derived from an EMBL/GenBank/DDBJ whole genome shotgun (WGS) entry which is preliminary data.</text>
</comment>
<reference evidence="3 4" key="1">
    <citation type="journal article" date="2018" name="Nat. Biotechnol.">
        <title>A standardized bacterial taxonomy based on genome phylogeny substantially revises the tree of life.</title>
        <authorList>
            <person name="Parks D.H."/>
            <person name="Chuvochina M."/>
            <person name="Waite D.W."/>
            <person name="Rinke C."/>
            <person name="Skarshewski A."/>
            <person name="Chaumeil P.A."/>
            <person name="Hugenholtz P."/>
        </authorList>
    </citation>
    <scope>NUCLEOTIDE SEQUENCE [LARGE SCALE GENOMIC DNA]</scope>
    <source>
        <strain evidence="3">UBA10948</strain>
    </source>
</reference>
<accession>A0A354YW68</accession>
<evidence type="ECO:0000313" key="3">
    <source>
        <dbReference type="EMBL" id="HBK53593.1"/>
    </source>
</evidence>
<evidence type="ECO:0000259" key="2">
    <source>
        <dbReference type="PROSITE" id="PS51898"/>
    </source>
</evidence>
<sequence length="81" mass="8925">MQLEVATLLLEKGEDVKTIQELLGYADPATTLRIYAHVINKRKVDCAENLNGISVMFSQHITPTPKQICPIISKTSAKTSV</sequence>
<organism evidence="3 4">
    <name type="scientific">Syntrophomonas wolfei</name>
    <dbReference type="NCBI Taxonomy" id="863"/>
    <lineage>
        <taxon>Bacteria</taxon>
        <taxon>Bacillati</taxon>
        <taxon>Bacillota</taxon>
        <taxon>Clostridia</taxon>
        <taxon>Eubacteriales</taxon>
        <taxon>Syntrophomonadaceae</taxon>
        <taxon>Syntrophomonas</taxon>
    </lineage>
</organism>
<dbReference type="InterPro" id="IPR013762">
    <property type="entry name" value="Integrase-like_cat_sf"/>
</dbReference>
<dbReference type="InterPro" id="IPR002104">
    <property type="entry name" value="Integrase_catalytic"/>
</dbReference>